<organism evidence="3 4">
    <name type="scientific">Mortierella alpina</name>
    <name type="common">Oleaginous fungus</name>
    <name type="synonym">Mortierella renispora</name>
    <dbReference type="NCBI Taxonomy" id="64518"/>
    <lineage>
        <taxon>Eukaryota</taxon>
        <taxon>Fungi</taxon>
        <taxon>Fungi incertae sedis</taxon>
        <taxon>Mucoromycota</taxon>
        <taxon>Mortierellomycotina</taxon>
        <taxon>Mortierellomycetes</taxon>
        <taxon>Mortierellales</taxon>
        <taxon>Mortierellaceae</taxon>
        <taxon>Mortierella</taxon>
    </lineage>
</organism>
<dbReference type="GO" id="GO:0016787">
    <property type="term" value="F:hydrolase activity"/>
    <property type="evidence" value="ECO:0007669"/>
    <property type="project" value="UniProtKB-KW"/>
</dbReference>
<accession>A0A9P8CYZ5</accession>
<dbReference type="EMBL" id="JAIFTL010000078">
    <property type="protein sequence ID" value="KAG9324069.1"/>
    <property type="molecule type" value="Genomic_DNA"/>
</dbReference>
<dbReference type="SUPFAM" id="SSF53474">
    <property type="entry name" value="alpha/beta-Hydrolases"/>
    <property type="match status" value="1"/>
</dbReference>
<name>A0A9P8CYZ5_MORAP</name>
<dbReference type="PANTHER" id="PTHR48081">
    <property type="entry name" value="AB HYDROLASE SUPERFAMILY PROTEIN C4A8.06C"/>
    <property type="match status" value="1"/>
</dbReference>
<dbReference type="PANTHER" id="PTHR48081:SF8">
    <property type="entry name" value="ALPHA_BETA HYDROLASE FOLD-3 DOMAIN-CONTAINING PROTEIN-RELATED"/>
    <property type="match status" value="1"/>
</dbReference>
<sequence>MPKSNLTPLQQRLTQETWDPLAYSKLAFTMAARAAKYTGHYLARKTPKAQTFRIGVNVAMLYPAVEYLSLRQYRAFMSTALRLVDWRAGLGSEAKRAQWAVPTRGEGWQGYWIPFQDHKKTPTTISDIPVGTGCDIVVLASHGGGFMTGHALMFLNYFRRWMKSAQEHQNIRIGIVSVEYGLSPENPFPVAMNEMTAAYKDLVKIHGVESGRIVLFGDSAGGNIALGTTLSLRDGYSELGSPAGHILVCPWVRNLEPLQNSLFDVVSEIGCQIYAEAYTQNNPETIMCAYTSPFSAPTLAGLSPMLIFIGGVEILRPSIEQFVEKAQKDGVEVKTVVGEGRAHNYFLLDDISTKKDRQEAYFAMSEFVSDIHRYFKPT</sequence>
<dbReference type="InterPro" id="IPR050300">
    <property type="entry name" value="GDXG_lipolytic_enzyme"/>
</dbReference>
<comment type="caution">
    <text evidence="3">The sequence shown here is derived from an EMBL/GenBank/DDBJ whole genome shotgun (WGS) entry which is preliminary data.</text>
</comment>
<keyword evidence="1" id="KW-0378">Hydrolase</keyword>
<evidence type="ECO:0000259" key="2">
    <source>
        <dbReference type="Pfam" id="PF07859"/>
    </source>
</evidence>
<dbReference type="InterPro" id="IPR013094">
    <property type="entry name" value="AB_hydrolase_3"/>
</dbReference>
<dbReference type="InterPro" id="IPR029058">
    <property type="entry name" value="AB_hydrolase_fold"/>
</dbReference>
<dbReference type="Pfam" id="PF07859">
    <property type="entry name" value="Abhydrolase_3"/>
    <property type="match status" value="1"/>
</dbReference>
<evidence type="ECO:0000313" key="3">
    <source>
        <dbReference type="EMBL" id="KAG9324069.1"/>
    </source>
</evidence>
<protein>
    <recommendedName>
        <fullName evidence="2">Alpha/beta hydrolase fold-3 domain-containing protein</fullName>
    </recommendedName>
</protein>
<dbReference type="AlphaFoldDB" id="A0A9P8CYZ5"/>
<gene>
    <name evidence="3" type="ORF">KVV02_003995</name>
</gene>
<evidence type="ECO:0000256" key="1">
    <source>
        <dbReference type="ARBA" id="ARBA00022801"/>
    </source>
</evidence>
<proteinExistence type="predicted"/>
<reference evidence="3" key="1">
    <citation type="submission" date="2021-07" db="EMBL/GenBank/DDBJ databases">
        <title>Draft genome of Mortierella alpina, strain LL118, isolated from an aspen leaf litter sample.</title>
        <authorList>
            <person name="Yang S."/>
            <person name="Vinatzer B.A."/>
        </authorList>
    </citation>
    <scope>NUCLEOTIDE SEQUENCE</scope>
    <source>
        <strain evidence="3">LL118</strain>
    </source>
</reference>
<evidence type="ECO:0000313" key="4">
    <source>
        <dbReference type="Proteomes" id="UP000717515"/>
    </source>
</evidence>
<feature type="domain" description="Alpha/beta hydrolase fold-3" evidence="2">
    <location>
        <begin position="139"/>
        <end position="346"/>
    </location>
</feature>
<dbReference type="Proteomes" id="UP000717515">
    <property type="component" value="Unassembled WGS sequence"/>
</dbReference>
<dbReference type="Gene3D" id="3.40.50.1820">
    <property type="entry name" value="alpha/beta hydrolase"/>
    <property type="match status" value="1"/>
</dbReference>